<dbReference type="Proteomes" id="UP000310754">
    <property type="component" value="Unassembled WGS sequence"/>
</dbReference>
<evidence type="ECO:0000256" key="2">
    <source>
        <dbReference type="ARBA" id="ARBA00023054"/>
    </source>
</evidence>
<proteinExistence type="predicted"/>
<keyword evidence="4" id="KW-0812">Transmembrane</keyword>
<feature type="coiled-coil region" evidence="3">
    <location>
        <begin position="114"/>
        <end position="208"/>
    </location>
</feature>
<keyword evidence="4" id="KW-0472">Membrane</keyword>
<dbReference type="AlphaFoldDB" id="A0A4S3ZV85"/>
<evidence type="ECO:0000256" key="4">
    <source>
        <dbReference type="SAM" id="Phobius"/>
    </source>
</evidence>
<keyword evidence="4" id="KW-1133">Transmembrane helix</keyword>
<accession>A0A4S3ZV85</accession>
<dbReference type="GO" id="GO:0030313">
    <property type="term" value="C:cell envelope"/>
    <property type="evidence" value="ECO:0007669"/>
    <property type="project" value="UniProtKB-SubCell"/>
</dbReference>
<dbReference type="InterPro" id="IPR022275">
    <property type="entry name" value="NHPM_bacteriocin_SS_HylD"/>
</dbReference>
<dbReference type="InterPro" id="IPR050465">
    <property type="entry name" value="UPF0194_transport"/>
</dbReference>
<reference evidence="5 6" key="1">
    <citation type="submission" date="2019-04" db="EMBL/GenBank/DDBJ databases">
        <title>Rhizobium terrae sp. nov., isolated from a paddy soil.</title>
        <authorList>
            <person name="Lin S.-Y."/>
            <person name="Hameed A."/>
            <person name="Huang H.-I."/>
            <person name="Young C.-C."/>
        </authorList>
    </citation>
    <scope>NUCLEOTIDE SEQUENCE [LARGE SCALE GENOMIC DNA]</scope>
    <source>
        <strain evidence="5 6">CC-HIH110</strain>
    </source>
</reference>
<organism evidence="5 6">
    <name type="scientific">Allorhizobium terrae</name>
    <dbReference type="NCBI Taxonomy" id="1848972"/>
    <lineage>
        <taxon>Bacteria</taxon>
        <taxon>Pseudomonadati</taxon>
        <taxon>Pseudomonadota</taxon>
        <taxon>Alphaproteobacteria</taxon>
        <taxon>Hyphomicrobiales</taxon>
        <taxon>Rhizobiaceae</taxon>
        <taxon>Rhizobium/Agrobacterium group</taxon>
        <taxon>Allorhizobium</taxon>
    </lineage>
</organism>
<comment type="caution">
    <text evidence="5">The sequence shown here is derived from an EMBL/GenBank/DDBJ whole genome shotgun (WGS) entry which is preliminary data.</text>
</comment>
<dbReference type="EMBL" id="SSOA01000005">
    <property type="protein sequence ID" value="THF49690.1"/>
    <property type="molecule type" value="Genomic_DNA"/>
</dbReference>
<feature type="transmembrane region" description="Helical" evidence="4">
    <location>
        <begin position="26"/>
        <end position="53"/>
    </location>
</feature>
<keyword evidence="6" id="KW-1185">Reference proteome</keyword>
<dbReference type="NCBIfam" id="TIGR03794">
    <property type="entry name" value="NHLM_micro_HlyD"/>
    <property type="match status" value="1"/>
</dbReference>
<gene>
    <name evidence="5" type="ORF">E6C51_12165</name>
</gene>
<protein>
    <submittedName>
        <fullName evidence="5">NHLP bacteriocin system secretion protein</fullName>
    </submittedName>
</protein>
<evidence type="ECO:0000256" key="3">
    <source>
        <dbReference type="SAM" id="Coils"/>
    </source>
</evidence>
<keyword evidence="2 3" id="KW-0175">Coiled coil</keyword>
<sequence length="420" mass="44806">MTEQKSNLFRQEALDRLSSPEQLDEAIVITSSGSWIAAVGVLLLLATFIVWAFTAHIPTRIQGQGILFSGGGQVVDAISSAPGTLLRPYVKVGDKVHKGDVIAEILQPDIAAKLDVAKAQAKANQDAYDAMRNQQAALINAKKANAEARKASLEAQIKAAEQRHAAYEKLVSAQEKLSAGGITTAAALQQAREQLANATLDLATARTGLLTLAAEQLSMESDAQRVRFEQDQKTRATEAEIRQLEFQLSAYGKITSPADGTLVEWKTPFGAFTPAATRIASVASGKGSLEFMLYVPPAQGKRIEPGMPVYIELGGMQKEQWGTLVGHVRSVSDFPATREGMQAILQNDGLVSRFSKEGSPFGVIVELDHDATTVSGYRWSGGTGALANLSAGTTGTAKVTIDSRKPVSFLLPFIRKVSGA</sequence>
<dbReference type="Gene3D" id="2.40.50.100">
    <property type="match status" value="1"/>
</dbReference>
<evidence type="ECO:0000313" key="6">
    <source>
        <dbReference type="Proteomes" id="UP000310754"/>
    </source>
</evidence>
<dbReference type="PANTHER" id="PTHR32347:SF23">
    <property type="entry name" value="BLL5650 PROTEIN"/>
    <property type="match status" value="1"/>
</dbReference>
<evidence type="ECO:0000313" key="5">
    <source>
        <dbReference type="EMBL" id="THF49690.1"/>
    </source>
</evidence>
<dbReference type="PANTHER" id="PTHR32347">
    <property type="entry name" value="EFFLUX SYSTEM COMPONENT YKNX-RELATED"/>
    <property type="match status" value="1"/>
</dbReference>
<dbReference type="RefSeq" id="WP_146935650.1">
    <property type="nucleotide sequence ID" value="NZ_SSOA01000005.1"/>
</dbReference>
<comment type="subcellular location">
    <subcellularLocation>
        <location evidence="1">Cell envelope</location>
    </subcellularLocation>
</comment>
<evidence type="ECO:0000256" key="1">
    <source>
        <dbReference type="ARBA" id="ARBA00004196"/>
    </source>
</evidence>
<name>A0A4S3ZV85_9HYPH</name>